<protein>
    <submittedName>
        <fullName evidence="2">DUF4091 domain-containing protein</fullName>
    </submittedName>
</protein>
<dbReference type="AlphaFoldDB" id="A0AA96LDJ8"/>
<dbReference type="InterPro" id="IPR025150">
    <property type="entry name" value="GH123_cat"/>
</dbReference>
<organism evidence="2 3">
    <name type="scientific">Paenibacillus aurantius</name>
    <dbReference type="NCBI Taxonomy" id="2918900"/>
    <lineage>
        <taxon>Bacteria</taxon>
        <taxon>Bacillati</taxon>
        <taxon>Bacillota</taxon>
        <taxon>Bacilli</taxon>
        <taxon>Bacillales</taxon>
        <taxon>Paenibacillaceae</taxon>
        <taxon>Paenibacillus</taxon>
    </lineage>
</organism>
<dbReference type="Proteomes" id="UP001305702">
    <property type="component" value="Chromosome"/>
</dbReference>
<evidence type="ECO:0000313" key="2">
    <source>
        <dbReference type="EMBL" id="WNQ11370.1"/>
    </source>
</evidence>
<gene>
    <name evidence="2" type="ORF">MJA45_27860</name>
</gene>
<reference evidence="2 3" key="1">
    <citation type="submission" date="2022-02" db="EMBL/GenBank/DDBJ databases">
        <title>Paenibacillus sp. MBLB1776 Whole Genome Shotgun Sequencing.</title>
        <authorList>
            <person name="Hwang C.Y."/>
            <person name="Cho E.-S."/>
            <person name="Seo M.-J."/>
        </authorList>
    </citation>
    <scope>NUCLEOTIDE SEQUENCE [LARGE SCALE GENOMIC DNA]</scope>
    <source>
        <strain evidence="2 3">MBLB1776</strain>
    </source>
</reference>
<name>A0AA96LDJ8_9BACL</name>
<evidence type="ECO:0000259" key="1">
    <source>
        <dbReference type="Pfam" id="PF13320"/>
    </source>
</evidence>
<evidence type="ECO:0000313" key="3">
    <source>
        <dbReference type="Proteomes" id="UP001305702"/>
    </source>
</evidence>
<dbReference type="RefSeq" id="WP_315605146.1">
    <property type="nucleotide sequence ID" value="NZ_CP130318.1"/>
</dbReference>
<accession>A0AA96LDJ8</accession>
<dbReference type="Pfam" id="PF13320">
    <property type="entry name" value="GH123_cat"/>
    <property type="match status" value="1"/>
</dbReference>
<keyword evidence="3" id="KW-1185">Reference proteome</keyword>
<dbReference type="KEGG" id="paun:MJA45_27860"/>
<feature type="domain" description="Glycoside hydrolase 123 catalytic" evidence="1">
    <location>
        <begin position="174"/>
        <end position="504"/>
    </location>
</feature>
<dbReference type="EMBL" id="CP130318">
    <property type="protein sequence ID" value="WNQ11370.1"/>
    <property type="molecule type" value="Genomic_DNA"/>
</dbReference>
<proteinExistence type="predicted"/>
<sequence>MPEPTKLFETRGISSLEKVFADQDLDAVAYNRASALQGEAYAFQVAYWAASTIVPISVSVDSTLADRITLRSVGLAPSDLPCQSGHDENILRETPGLYPDPLLPIKPTAGVAGLPKQWRSVWVTIELDENTAIGKHLITVRFSTETEGLLGGESFELEVIGAPLPEQTLIHTEWFHCDCLAQYYGIEVFSEAHWQIIEQYVKTAVKHGINMLLTPLFTPPLDTAVGGERLTVQLVEVKKDGNGYSFGLSRLKRWIDMCHTAGIRYFEFSHFFTQWGAKHAPKIIAEVDGEQKRIFGWDTDAAGEAYKDFLHQFLPVLVAFLYEQKLEKHSYFHISDEPLLEHRPWYRSASEVLTAHLKGMPVMDAITNLEYYEEGLVKRPVPANNHIEPFLERGVPELWTYYCCVQYKEVSNRFFNMPSARNRMMGIQLYKFQMAGFLHWGYNFWNTRYSLKAIDPYRITDAGFHFPSGDAFLVYPGEDGRPVESIRMEVFQEGLQDLRALQLLESLIGRDQVLEMIEEGLPEPLTFRSYPKEAAWLLNFRESVNAAIKAHINN</sequence>